<dbReference type="InterPro" id="IPR029044">
    <property type="entry name" value="Nucleotide-diphossugar_trans"/>
</dbReference>
<organism evidence="14 15">
    <name type="scientific">Schistosoma japonicum</name>
    <name type="common">Blood fluke</name>
    <dbReference type="NCBI Taxonomy" id="6182"/>
    <lineage>
        <taxon>Eukaryota</taxon>
        <taxon>Metazoa</taxon>
        <taxon>Spiralia</taxon>
        <taxon>Lophotrochozoa</taxon>
        <taxon>Platyhelminthes</taxon>
        <taxon>Trematoda</taxon>
        <taxon>Digenea</taxon>
        <taxon>Strigeidida</taxon>
        <taxon>Schistosomatoidea</taxon>
        <taxon>Schistosomatidae</taxon>
        <taxon>Schistosoma</taxon>
    </lineage>
</organism>
<keyword evidence="6 11" id="KW-0812">Transmembrane</keyword>
<evidence type="ECO:0000313" key="15">
    <source>
        <dbReference type="Proteomes" id="UP000311919"/>
    </source>
</evidence>
<comment type="function">
    <text evidence="11">Catalyses the transfer of galactose onto proteins or lipids.</text>
</comment>
<dbReference type="GO" id="GO:0016020">
    <property type="term" value="C:membrane"/>
    <property type="evidence" value="ECO:0007669"/>
    <property type="project" value="UniProtKB-SubCell"/>
</dbReference>
<dbReference type="AlphaFoldDB" id="A0A4Z2DMY0"/>
<comment type="subcellular location">
    <subcellularLocation>
        <location evidence="1">Membrane</location>
        <topology evidence="1">Single-pass type II membrane protein</topology>
    </subcellularLocation>
</comment>
<evidence type="ECO:0000256" key="11">
    <source>
        <dbReference type="RuleBase" id="RU368121"/>
    </source>
</evidence>
<evidence type="ECO:0000259" key="13">
    <source>
        <dbReference type="Pfam" id="PF13733"/>
    </source>
</evidence>
<dbReference type="Proteomes" id="UP000311919">
    <property type="component" value="Unassembled WGS sequence"/>
</dbReference>
<evidence type="ECO:0000256" key="2">
    <source>
        <dbReference type="ARBA" id="ARBA00004922"/>
    </source>
</evidence>
<evidence type="ECO:0000256" key="6">
    <source>
        <dbReference type="ARBA" id="ARBA00022692"/>
    </source>
</evidence>
<keyword evidence="8 11" id="KW-1133">Transmembrane helix</keyword>
<dbReference type="PRINTS" id="PR02050">
    <property type="entry name" value="B14GALTRFASE"/>
</dbReference>
<keyword evidence="4 11" id="KW-0328">Glycosyltransferase</keyword>
<comment type="similarity">
    <text evidence="3 11">Belongs to the glycosyltransferase 7 family.</text>
</comment>
<dbReference type="OrthoDB" id="10016069at2759"/>
<dbReference type="EC" id="2.4.1.-" evidence="11"/>
<evidence type="ECO:0000256" key="10">
    <source>
        <dbReference type="ARBA" id="ARBA00023180"/>
    </source>
</evidence>
<keyword evidence="10 11" id="KW-0325">Glycoprotein</keyword>
<evidence type="ECO:0000259" key="12">
    <source>
        <dbReference type="Pfam" id="PF02709"/>
    </source>
</evidence>
<dbReference type="Pfam" id="PF13733">
    <property type="entry name" value="Glyco_transf_7N"/>
    <property type="match status" value="1"/>
</dbReference>
<keyword evidence="15" id="KW-1185">Reference proteome</keyword>
<keyword evidence="5 11" id="KW-0808">Transferase</keyword>
<sequence length="370" mass="43012">MKYISKVKLTFVYLKYHCIRIILFILLLYIIGLFITNKLIVYTTIHDQETIINSHIKLIIPQTCRNICHELTNISKEKLNNLQSFKAMHQLWPNYNADLITLYNISDLHLSGGSWVYHSNTVDYSKHNENNSKIIHEGYCEEVLENGVAIIIDIIARDQLKQLYITLSTLIPLLQMQQLCYRIFIIEQINNNVINKGKLKNIGFIEALKYFKFQCVIFHDVDLAPINYTNSYRCDEITKHMVVHLSVGINVNKFKLPYSTYIGGVLKMSTHHFISVNGYSNKYWSLNNEHNDDFVKRLNATDIKYVHVDGAIGRYIYIPSTRPYLSQSINSQQLLMNSVKRMNSDGLNSAAYKVVSYKELPFFTHLLVLI</sequence>
<dbReference type="Gene3D" id="3.90.550.10">
    <property type="entry name" value="Spore Coat Polysaccharide Biosynthesis Protein SpsA, Chain A"/>
    <property type="match status" value="1"/>
</dbReference>
<reference evidence="14 15" key="1">
    <citation type="submission" date="2019-03" db="EMBL/GenBank/DDBJ databases">
        <title>An improved genome assembly of the fluke Schistosoma japonicum.</title>
        <authorList>
            <person name="Hu W."/>
            <person name="Luo F."/>
            <person name="Yin M."/>
            <person name="Mo X."/>
            <person name="Sun C."/>
            <person name="Wu Q."/>
            <person name="Zhu B."/>
            <person name="Xiang M."/>
            <person name="Wang J."/>
            <person name="Wang Y."/>
            <person name="Zhang T."/>
            <person name="Xu B."/>
            <person name="Zheng H."/>
            <person name="Feng Z."/>
        </authorList>
    </citation>
    <scope>NUCLEOTIDE SEQUENCE [LARGE SCALE GENOMIC DNA]</scope>
    <source>
        <strain evidence="14">HuSjv2</strain>
        <tissue evidence="14">Worms</tissue>
    </source>
</reference>
<dbReference type="InterPro" id="IPR027995">
    <property type="entry name" value="Galactosyl_T_N"/>
</dbReference>
<evidence type="ECO:0000256" key="5">
    <source>
        <dbReference type="ARBA" id="ARBA00022679"/>
    </source>
</evidence>
<evidence type="ECO:0000256" key="9">
    <source>
        <dbReference type="ARBA" id="ARBA00023136"/>
    </source>
</evidence>
<keyword evidence="7 11" id="KW-0735">Signal-anchor</keyword>
<dbReference type="Pfam" id="PF02709">
    <property type="entry name" value="Glyco_transf_7C"/>
    <property type="match status" value="1"/>
</dbReference>
<accession>A0A4Z2DMY0</accession>
<evidence type="ECO:0000256" key="3">
    <source>
        <dbReference type="ARBA" id="ARBA00005735"/>
    </source>
</evidence>
<dbReference type="InterPro" id="IPR003859">
    <property type="entry name" value="Galactosyl_T"/>
</dbReference>
<evidence type="ECO:0000256" key="8">
    <source>
        <dbReference type="ARBA" id="ARBA00022989"/>
    </source>
</evidence>
<feature type="domain" description="Galactosyltransferase C-terminal" evidence="12">
    <location>
        <begin position="244"/>
        <end position="318"/>
    </location>
</feature>
<evidence type="ECO:0000256" key="4">
    <source>
        <dbReference type="ARBA" id="ARBA00022676"/>
    </source>
</evidence>
<evidence type="ECO:0000313" key="14">
    <source>
        <dbReference type="EMBL" id="TNN17520.1"/>
    </source>
</evidence>
<dbReference type="SUPFAM" id="SSF53448">
    <property type="entry name" value="Nucleotide-diphospho-sugar transferases"/>
    <property type="match status" value="1"/>
</dbReference>
<dbReference type="STRING" id="6182.A0A4Z2DMY0"/>
<evidence type="ECO:0000256" key="1">
    <source>
        <dbReference type="ARBA" id="ARBA00004606"/>
    </source>
</evidence>
<dbReference type="GO" id="GO:0008378">
    <property type="term" value="F:galactosyltransferase activity"/>
    <property type="evidence" value="ECO:0007669"/>
    <property type="project" value="TreeGrafter"/>
</dbReference>
<dbReference type="CDD" id="cd00899">
    <property type="entry name" value="b4GalT"/>
    <property type="match status" value="1"/>
</dbReference>
<dbReference type="EMBL" id="SKCS01000090">
    <property type="protein sequence ID" value="TNN17520.1"/>
    <property type="molecule type" value="Genomic_DNA"/>
</dbReference>
<keyword evidence="9 11" id="KW-0472">Membrane</keyword>
<dbReference type="GO" id="GO:0005794">
    <property type="term" value="C:Golgi apparatus"/>
    <property type="evidence" value="ECO:0007669"/>
    <property type="project" value="TreeGrafter"/>
</dbReference>
<comment type="pathway">
    <text evidence="2 11">Protein modification; protein glycosylation.</text>
</comment>
<dbReference type="UniPathway" id="UPA00378"/>
<proteinExistence type="inferred from homology"/>
<dbReference type="PANTHER" id="PTHR19300:SF57">
    <property type="entry name" value="BETA-1,4-N-ACETYLGALACTOSAMINYLTRANSFERASE"/>
    <property type="match status" value="1"/>
</dbReference>
<name>A0A4Z2DMY0_SCHJA</name>
<dbReference type="GO" id="GO:0005975">
    <property type="term" value="P:carbohydrate metabolic process"/>
    <property type="evidence" value="ECO:0007669"/>
    <property type="project" value="InterPro"/>
</dbReference>
<dbReference type="PANTHER" id="PTHR19300">
    <property type="entry name" value="BETA-1,4-GALACTOSYLTRANSFERASE"/>
    <property type="match status" value="1"/>
</dbReference>
<gene>
    <name evidence="14" type="ORF">EWB00_010967</name>
</gene>
<dbReference type="InterPro" id="IPR027791">
    <property type="entry name" value="Galactosyl_T_C"/>
</dbReference>
<comment type="caution">
    <text evidence="14">The sequence shown here is derived from an EMBL/GenBank/DDBJ whole genome shotgun (WGS) entry which is preliminary data.</text>
</comment>
<feature type="domain" description="Galactosyltransferase N-terminal" evidence="13">
    <location>
        <begin position="121"/>
        <end position="235"/>
    </location>
</feature>
<feature type="transmembrane region" description="Helical" evidence="11">
    <location>
        <begin position="21"/>
        <end position="45"/>
    </location>
</feature>
<evidence type="ECO:0000256" key="7">
    <source>
        <dbReference type="ARBA" id="ARBA00022968"/>
    </source>
</evidence>
<protein>
    <recommendedName>
        <fullName evidence="11">Beta-1,4-galactosyltransferase</fullName>
        <ecNumber evidence="11">2.4.1.-</ecNumber>
    </recommendedName>
</protein>